<reference evidence="4 5" key="1">
    <citation type="submission" date="2024-04" db="EMBL/GenBank/DDBJ databases">
        <authorList>
            <consortium name="Genoscope - CEA"/>
            <person name="William W."/>
        </authorList>
    </citation>
    <scope>NUCLEOTIDE SEQUENCE [LARGE SCALE GENOMIC DNA]</scope>
</reference>
<dbReference type="GO" id="GO:0019901">
    <property type="term" value="F:protein kinase binding"/>
    <property type="evidence" value="ECO:0007669"/>
    <property type="project" value="InterPro"/>
</dbReference>
<dbReference type="GO" id="GO:0016538">
    <property type="term" value="F:cyclin-dependent protein serine/threonine kinase regulator activity"/>
    <property type="evidence" value="ECO:0007669"/>
    <property type="project" value="TreeGrafter"/>
</dbReference>
<dbReference type="SUPFAM" id="SSF47954">
    <property type="entry name" value="Cyclin-like"/>
    <property type="match status" value="1"/>
</dbReference>
<dbReference type="InterPro" id="IPR036915">
    <property type="entry name" value="Cyclin-like_sf"/>
</dbReference>
<feature type="region of interest" description="Disordered" evidence="3">
    <location>
        <begin position="283"/>
        <end position="350"/>
    </location>
</feature>
<dbReference type="PANTHER" id="PTHR15615">
    <property type="match status" value="1"/>
</dbReference>
<evidence type="ECO:0000256" key="2">
    <source>
        <dbReference type="ARBA" id="ARBA00040808"/>
    </source>
</evidence>
<dbReference type="EMBL" id="CAXITT010000196">
    <property type="protein sequence ID" value="CAL1535249.1"/>
    <property type="molecule type" value="Genomic_DNA"/>
</dbReference>
<dbReference type="Gene3D" id="1.10.472.10">
    <property type="entry name" value="Cyclin-like"/>
    <property type="match status" value="1"/>
</dbReference>
<keyword evidence="5" id="KW-1185">Reference proteome</keyword>
<dbReference type="InterPro" id="IPR013922">
    <property type="entry name" value="Cyclin_PHO80-like"/>
</dbReference>
<evidence type="ECO:0000256" key="3">
    <source>
        <dbReference type="SAM" id="MobiDB-lite"/>
    </source>
</evidence>
<dbReference type="GO" id="GO:0000307">
    <property type="term" value="C:cyclin-dependent protein kinase holoenzyme complex"/>
    <property type="evidence" value="ECO:0007669"/>
    <property type="project" value="TreeGrafter"/>
</dbReference>
<comment type="caution">
    <text evidence="4">The sequence shown here is derived from an EMBL/GenBank/DDBJ whole genome shotgun (WGS) entry which is preliminary data.</text>
</comment>
<evidence type="ECO:0000256" key="1">
    <source>
        <dbReference type="ARBA" id="ARBA00038508"/>
    </source>
</evidence>
<protein>
    <recommendedName>
        <fullName evidence="2">Protein CNPPD1</fullName>
    </recommendedName>
</protein>
<accession>A0AAV2HMH5</accession>
<evidence type="ECO:0000313" key="4">
    <source>
        <dbReference type="EMBL" id="CAL1535249.1"/>
    </source>
</evidence>
<organism evidence="4 5">
    <name type="scientific">Lymnaea stagnalis</name>
    <name type="common">Great pond snail</name>
    <name type="synonym">Helix stagnalis</name>
    <dbReference type="NCBI Taxonomy" id="6523"/>
    <lineage>
        <taxon>Eukaryota</taxon>
        <taxon>Metazoa</taxon>
        <taxon>Spiralia</taxon>
        <taxon>Lophotrochozoa</taxon>
        <taxon>Mollusca</taxon>
        <taxon>Gastropoda</taxon>
        <taxon>Heterobranchia</taxon>
        <taxon>Euthyneura</taxon>
        <taxon>Panpulmonata</taxon>
        <taxon>Hygrophila</taxon>
        <taxon>Lymnaeoidea</taxon>
        <taxon>Lymnaeidae</taxon>
        <taxon>Lymnaea</taxon>
    </lineage>
</organism>
<dbReference type="AlphaFoldDB" id="A0AAV2HMH5"/>
<feature type="region of interest" description="Disordered" evidence="3">
    <location>
        <begin position="390"/>
        <end position="440"/>
    </location>
</feature>
<feature type="compositionally biased region" description="Basic residues" evidence="3">
    <location>
        <begin position="409"/>
        <end position="420"/>
    </location>
</feature>
<name>A0AAV2HMH5_LYMST</name>
<proteinExistence type="inferred from homology"/>
<gene>
    <name evidence="4" type="ORF">GSLYS_00009209001</name>
</gene>
<evidence type="ECO:0000313" key="5">
    <source>
        <dbReference type="Proteomes" id="UP001497497"/>
    </source>
</evidence>
<dbReference type="PANTHER" id="PTHR15615:SF108">
    <property type="entry name" value="PROTEIN CNPPD1"/>
    <property type="match status" value="1"/>
</dbReference>
<comment type="similarity">
    <text evidence="1">Belongs to the CNPPD1 family.</text>
</comment>
<dbReference type="Proteomes" id="UP001497497">
    <property type="component" value="Unassembled WGS sequence"/>
</dbReference>
<sequence>MQQRRMDSNFRKRMRRRLYYGDMADLEEPSLPLTELAVDYFHESVPEKLGHVDLYTASNVIRCNKVSPCSVVLSMLYAKRLRQKNKEYLQTMSSSDIFFISMMMASKYLYDEGVEEEVFNDEWADNTDQEVDDVNQMEMDFLQAMDWRLFVKPDEFEDTLVAIERRLALREGLKRNWFTYAELDVLLNADLMGTLWLQVGLECSKLMSAFSAVYLTGIISMLGSTALAAQVSGPLSSVAVALFTLQSSPLTMILSNSMPLVDPSTFTSPLYNRGDPGSLVVTPNNHSDWDEGTNEDFRPQTWNRKGGWNDGSIVPDPGEDPPYVMMKSQEKEESGVTDNSSTSEDKRSTINPARHSSLWSLWFLDSLLSQLWAVATFKPKPLNFLGASLSHKSDKDESSVAGPADQSLKFRKRDRKHHYKHSFDSSSTPAFSDPATPASNIVPESRLESAGLNSEKSCDCYCCLNPACDGWFGKLSGKVHCGSAHSSFFPRGQSMESTESKSERLSDQASQPQHCCLRSSLCCTEQLQLLFDNIDLGSIPQLGQTKRHIESSETVPLLYSRTDHHKVSLGFYTGMYQALIVT</sequence>
<dbReference type="CDD" id="cd20557">
    <property type="entry name" value="CYCLIN_ScPCL1-like"/>
    <property type="match status" value="1"/>
</dbReference>
<dbReference type="GO" id="GO:0005634">
    <property type="term" value="C:nucleus"/>
    <property type="evidence" value="ECO:0007669"/>
    <property type="project" value="TreeGrafter"/>
</dbReference>